<dbReference type="GO" id="GO:0016020">
    <property type="term" value="C:membrane"/>
    <property type="evidence" value="ECO:0007669"/>
    <property type="project" value="UniProtKB-SubCell"/>
</dbReference>
<evidence type="ECO:0000313" key="8">
    <source>
        <dbReference type="EMBL" id="KAG0317307.1"/>
    </source>
</evidence>
<organism evidence="8 9">
    <name type="scientific">Dissophora globulifera</name>
    <dbReference type="NCBI Taxonomy" id="979702"/>
    <lineage>
        <taxon>Eukaryota</taxon>
        <taxon>Fungi</taxon>
        <taxon>Fungi incertae sedis</taxon>
        <taxon>Mucoromycota</taxon>
        <taxon>Mortierellomycotina</taxon>
        <taxon>Mortierellomycetes</taxon>
        <taxon>Mortierellales</taxon>
        <taxon>Mortierellaceae</taxon>
        <taxon>Dissophora</taxon>
    </lineage>
</organism>
<feature type="domain" description="Fatty acid hydroxylase" evidence="7">
    <location>
        <begin position="143"/>
        <end position="278"/>
    </location>
</feature>
<accession>A0A9P6UR86</accession>
<keyword evidence="2 6" id="KW-0812">Transmembrane</keyword>
<evidence type="ECO:0000256" key="2">
    <source>
        <dbReference type="ARBA" id="ARBA00022692"/>
    </source>
</evidence>
<evidence type="ECO:0000256" key="1">
    <source>
        <dbReference type="ARBA" id="ARBA00004370"/>
    </source>
</evidence>
<gene>
    <name evidence="8" type="ORF">BGZ99_006392</name>
</gene>
<dbReference type="AlphaFoldDB" id="A0A9P6UR86"/>
<sequence length="398" mass="45196">MAPTVQPPLFSFISDQSLALLLPIVVYWTYSLLFHWISLQEFPWFEKYRIHTKEEETRNRVELPDVIKAVVTQQLLQTALGFLAVLADDSEMTFDDELALAGYETRVIQLLSFFGLQKIVSLSAVAIIAHVCYYYLESVARFTVAMAILDTWQYFLHRLFHAVPILYRHFHSRHHRLYVTYAFGALYNHPFEGFLMDSVGAGLAFLISGMGNRGALAFFSFSTLKTLDDHCGYNLPFNPLQLIFSNNADYHDIHHQHFGIKSNYSQPFGTTWDRILGTHMSREEANEIIRKRNERRAAQVASVAAGSIMSIATTSSSKAPHAHHKDQDVLSGGNNGGNDCHEESEHKAYAFRLHERRPGNLERHSTGSCLVDREGMLTRSRSRLDSDLISREGLGKAL</sequence>
<evidence type="ECO:0000256" key="5">
    <source>
        <dbReference type="SAM" id="MobiDB-lite"/>
    </source>
</evidence>
<dbReference type="InterPro" id="IPR006694">
    <property type="entry name" value="Fatty_acid_hydroxylase"/>
</dbReference>
<keyword evidence="4 6" id="KW-0472">Membrane</keyword>
<proteinExistence type="predicted"/>
<dbReference type="EMBL" id="JAAAIP010000430">
    <property type="protein sequence ID" value="KAG0317307.1"/>
    <property type="molecule type" value="Genomic_DNA"/>
</dbReference>
<evidence type="ECO:0000259" key="7">
    <source>
        <dbReference type="Pfam" id="PF04116"/>
    </source>
</evidence>
<dbReference type="OrthoDB" id="408954at2759"/>
<keyword evidence="9" id="KW-1185">Reference proteome</keyword>
<dbReference type="Proteomes" id="UP000738325">
    <property type="component" value="Unassembled WGS sequence"/>
</dbReference>
<dbReference type="GO" id="GO:0008610">
    <property type="term" value="P:lipid biosynthetic process"/>
    <property type="evidence" value="ECO:0007669"/>
    <property type="project" value="InterPro"/>
</dbReference>
<dbReference type="GO" id="GO:0005506">
    <property type="term" value="F:iron ion binding"/>
    <property type="evidence" value="ECO:0007669"/>
    <property type="project" value="InterPro"/>
</dbReference>
<feature type="transmembrane region" description="Helical" evidence="6">
    <location>
        <begin position="20"/>
        <end position="39"/>
    </location>
</feature>
<keyword evidence="3 6" id="KW-1133">Transmembrane helix</keyword>
<dbReference type="GO" id="GO:0016491">
    <property type="term" value="F:oxidoreductase activity"/>
    <property type="evidence" value="ECO:0007669"/>
    <property type="project" value="InterPro"/>
</dbReference>
<evidence type="ECO:0000256" key="6">
    <source>
        <dbReference type="SAM" id="Phobius"/>
    </source>
</evidence>
<dbReference type="PANTHER" id="PTHR11863">
    <property type="entry name" value="STEROL DESATURASE"/>
    <property type="match status" value="1"/>
</dbReference>
<reference evidence="8" key="1">
    <citation type="journal article" date="2020" name="Fungal Divers.">
        <title>Resolving the Mortierellaceae phylogeny through synthesis of multi-gene phylogenetics and phylogenomics.</title>
        <authorList>
            <person name="Vandepol N."/>
            <person name="Liber J."/>
            <person name="Desiro A."/>
            <person name="Na H."/>
            <person name="Kennedy M."/>
            <person name="Barry K."/>
            <person name="Grigoriev I.V."/>
            <person name="Miller A.N."/>
            <person name="O'Donnell K."/>
            <person name="Stajich J.E."/>
            <person name="Bonito G."/>
        </authorList>
    </citation>
    <scope>NUCLEOTIDE SEQUENCE</scope>
    <source>
        <strain evidence="8">REB-010B</strain>
    </source>
</reference>
<comment type="caution">
    <text evidence="8">The sequence shown here is derived from an EMBL/GenBank/DDBJ whole genome shotgun (WGS) entry which is preliminary data.</text>
</comment>
<name>A0A9P6UR86_9FUNG</name>
<evidence type="ECO:0000256" key="3">
    <source>
        <dbReference type="ARBA" id="ARBA00022989"/>
    </source>
</evidence>
<evidence type="ECO:0000313" key="9">
    <source>
        <dbReference type="Proteomes" id="UP000738325"/>
    </source>
</evidence>
<feature type="region of interest" description="Disordered" evidence="5">
    <location>
        <begin position="315"/>
        <end position="342"/>
    </location>
</feature>
<dbReference type="Pfam" id="PF04116">
    <property type="entry name" value="FA_hydroxylase"/>
    <property type="match status" value="1"/>
</dbReference>
<dbReference type="InterPro" id="IPR050307">
    <property type="entry name" value="Sterol_Desaturase_Related"/>
</dbReference>
<evidence type="ECO:0000256" key="4">
    <source>
        <dbReference type="ARBA" id="ARBA00023136"/>
    </source>
</evidence>
<protein>
    <recommendedName>
        <fullName evidence="7">Fatty acid hydroxylase domain-containing protein</fullName>
    </recommendedName>
</protein>
<comment type="subcellular location">
    <subcellularLocation>
        <location evidence="1">Membrane</location>
    </subcellularLocation>
</comment>